<feature type="domain" description="Solute-binding protein family 3/N-terminal" evidence="6">
    <location>
        <begin position="45"/>
        <end position="272"/>
    </location>
</feature>
<dbReference type="Proteomes" id="UP000462865">
    <property type="component" value="Unassembled WGS sequence"/>
</dbReference>
<evidence type="ECO:0000313" key="9">
    <source>
        <dbReference type="EMBL" id="ROT90156.1"/>
    </source>
</evidence>
<keyword evidence="3 5" id="KW-0732">Signal</keyword>
<accession>A0A423UKJ3</accession>
<evidence type="ECO:0000256" key="4">
    <source>
        <dbReference type="RuleBase" id="RU003744"/>
    </source>
</evidence>
<dbReference type="SMART" id="SM00062">
    <property type="entry name" value="PBPb"/>
    <property type="match status" value="1"/>
</dbReference>
<name>A0A423UKJ3_9ACTN</name>
<dbReference type="InterPro" id="IPR001638">
    <property type="entry name" value="Solute-binding_3/MltF_N"/>
</dbReference>
<dbReference type="PANTHER" id="PTHR35936:SF34">
    <property type="entry name" value="ABC TRANSPORTER EXTRACELLULAR-BINDING PROTEIN YCKB-RELATED"/>
    <property type="match status" value="1"/>
</dbReference>
<keyword evidence="12" id="KW-1185">Reference proteome</keyword>
<dbReference type="Proteomes" id="UP000285258">
    <property type="component" value="Unassembled WGS sequence"/>
</dbReference>
<dbReference type="RefSeq" id="WP_096227238.1">
    <property type="nucleotide sequence ID" value="NZ_CP168029.1"/>
</dbReference>
<dbReference type="EMBL" id="WKZA01000026">
    <property type="protein sequence ID" value="MSA94863.1"/>
    <property type="molecule type" value="Genomic_DNA"/>
</dbReference>
<reference evidence="9" key="3">
    <citation type="journal article" date="2019" name="Microbiol. Resour. Announc.">
        <title>Draft Genome Sequences of Type Strains of Gordonibacter faecihominis, Paraeggerthella hongkongensis, Parvibacter caecicola,Slackia equolifaciens, Slackia faecicanis, and Slackia isoflavoniconvertens.</title>
        <authorList>
            <person name="Danylec N."/>
            <person name="Stoll D.A."/>
            <person name="Dotsch A."/>
            <person name="Huch M."/>
        </authorList>
    </citation>
    <scope>NUCLEOTIDE SEQUENCE</scope>
    <source>
        <strain evidence="9">DSM 27213</strain>
    </source>
</reference>
<gene>
    <name evidence="9" type="ORF">DMP12_06335</name>
    <name evidence="7" type="ORF">GKG38_07280</name>
    <name evidence="8" type="ORF">GO738_10725</name>
</gene>
<evidence type="ECO:0000313" key="10">
    <source>
        <dbReference type="Proteomes" id="UP000285258"/>
    </source>
</evidence>
<feature type="chain" id="PRO_5044603200" evidence="5">
    <location>
        <begin position="24"/>
        <end position="280"/>
    </location>
</feature>
<organism evidence="9 10">
    <name type="scientific">Gordonibacter urolithinfaciens</name>
    <dbReference type="NCBI Taxonomy" id="1335613"/>
    <lineage>
        <taxon>Bacteria</taxon>
        <taxon>Bacillati</taxon>
        <taxon>Actinomycetota</taxon>
        <taxon>Coriobacteriia</taxon>
        <taxon>Eggerthellales</taxon>
        <taxon>Eggerthellaceae</taxon>
        <taxon>Gordonibacter</taxon>
    </lineage>
</organism>
<reference evidence="9" key="2">
    <citation type="journal article" date="2019" name="Int. J. Syst. Evol. Microbiol.">
        <title>Gordonibacter faecihominis is a later heterotypic synonym of Gordonibacter urolithinfaciens.</title>
        <authorList>
            <person name="Danylec N."/>
            <person name="Stoll D.A."/>
            <person name="Huch M."/>
        </authorList>
    </citation>
    <scope>NUCLEOTIDE SEQUENCE</scope>
    <source>
        <strain evidence="9">DSM 27213</strain>
    </source>
</reference>
<reference evidence="7 11" key="4">
    <citation type="journal article" date="2019" name="Nat. Med.">
        <title>A library of human gut bacterial isolates paired with longitudinal multiomics data enables mechanistic microbiome research.</title>
        <authorList>
            <person name="Poyet M."/>
            <person name="Groussin M."/>
            <person name="Gibbons S.M."/>
            <person name="Avila-Pacheco J."/>
            <person name="Jiang X."/>
            <person name="Kearney S.M."/>
            <person name="Perrotta A.R."/>
            <person name="Berdy B."/>
            <person name="Zhao S."/>
            <person name="Lieberman T.D."/>
            <person name="Swanson P.K."/>
            <person name="Smith M."/>
            <person name="Roesemann S."/>
            <person name="Alexander J.E."/>
            <person name="Rich S.A."/>
            <person name="Livny J."/>
            <person name="Vlamakis H."/>
            <person name="Clish C."/>
            <person name="Bullock K."/>
            <person name="Deik A."/>
            <person name="Scott J."/>
            <person name="Pierce K.A."/>
            <person name="Xavier R.J."/>
            <person name="Alm E.J."/>
        </authorList>
    </citation>
    <scope>NUCLEOTIDE SEQUENCE [LARGE SCALE GENOMIC DNA]</scope>
    <source>
        <strain evidence="7 11">BIOML-A1</strain>
    </source>
</reference>
<comment type="caution">
    <text evidence="9">The sequence shown here is derived from an EMBL/GenBank/DDBJ whole genome shotgun (WGS) entry which is preliminary data.</text>
</comment>
<dbReference type="SUPFAM" id="SSF53850">
    <property type="entry name" value="Periplasmic binding protein-like II"/>
    <property type="match status" value="1"/>
</dbReference>
<evidence type="ECO:0000313" key="12">
    <source>
        <dbReference type="Proteomes" id="UP000468327"/>
    </source>
</evidence>
<dbReference type="InterPro" id="IPR018313">
    <property type="entry name" value="SBP_3_CS"/>
</dbReference>
<dbReference type="PANTHER" id="PTHR35936">
    <property type="entry name" value="MEMBRANE-BOUND LYTIC MUREIN TRANSGLYCOSYLASE F"/>
    <property type="match status" value="1"/>
</dbReference>
<evidence type="ECO:0000256" key="3">
    <source>
        <dbReference type="ARBA" id="ARBA00022729"/>
    </source>
</evidence>
<sequence length="280" mass="29907">MKKKLKGIVVAAATLALAAVMLAGCSGGGDAQKSDEGNAGDAPFTLTVGFDQSYPPYGYVGDDGQFTGFDLDLAKAVCEKMGWELKLEPIDWDAKDALLGSGSINCIWNGFTMEGREDGYTFSEPYMLNEQVVVAKADSGIKTLEDLNGKVVMTQVDSAALDVLENEEEGGQAALAATFKELQTIGDYNNAFMQLESGMVDAVACDLSIAAFQMAAKSGAYVQMDEPLSTEHYAVGFKKGDSDLAKQVTDALKALDEDGTVKQLCEKYADQGITYDNWVL</sequence>
<evidence type="ECO:0000256" key="5">
    <source>
        <dbReference type="SAM" id="SignalP"/>
    </source>
</evidence>
<evidence type="ECO:0000256" key="1">
    <source>
        <dbReference type="ARBA" id="ARBA00004196"/>
    </source>
</evidence>
<dbReference type="PROSITE" id="PS51257">
    <property type="entry name" value="PROKAR_LIPOPROTEIN"/>
    <property type="match status" value="1"/>
</dbReference>
<evidence type="ECO:0000313" key="11">
    <source>
        <dbReference type="Proteomes" id="UP000462865"/>
    </source>
</evidence>
<dbReference type="PROSITE" id="PS01039">
    <property type="entry name" value="SBP_BACTERIAL_3"/>
    <property type="match status" value="1"/>
</dbReference>
<reference evidence="10" key="1">
    <citation type="submission" date="2018-05" db="EMBL/GenBank/DDBJ databases">
        <title>Genome Sequencing of selected type strains of the family Eggerthellaceae.</title>
        <authorList>
            <person name="Danylec N."/>
            <person name="Stoll D.A."/>
            <person name="Doetsch A."/>
            <person name="Huch M."/>
        </authorList>
    </citation>
    <scope>NUCLEOTIDE SEQUENCE [LARGE SCALE GENOMIC DNA]</scope>
    <source>
        <strain evidence="10">DSM 27213</strain>
    </source>
</reference>
<feature type="signal peptide" evidence="5">
    <location>
        <begin position="1"/>
        <end position="23"/>
    </location>
</feature>
<evidence type="ECO:0000313" key="8">
    <source>
        <dbReference type="EMBL" id="MVN15808.1"/>
    </source>
</evidence>
<proteinExistence type="inferred from homology"/>
<evidence type="ECO:0000259" key="6">
    <source>
        <dbReference type="SMART" id="SM00062"/>
    </source>
</evidence>
<dbReference type="Pfam" id="PF00497">
    <property type="entry name" value="SBP_bac_3"/>
    <property type="match status" value="1"/>
</dbReference>
<comment type="similarity">
    <text evidence="2 4">Belongs to the bacterial solute-binding protein 3 family.</text>
</comment>
<protein>
    <submittedName>
        <fullName evidence="9">ABC transporter substrate-binding protein</fullName>
    </submittedName>
    <submittedName>
        <fullName evidence="7">Transporter substrate-binding domain-containing protein</fullName>
    </submittedName>
</protein>
<dbReference type="Gene3D" id="3.40.190.10">
    <property type="entry name" value="Periplasmic binding protein-like II"/>
    <property type="match status" value="2"/>
</dbReference>
<dbReference type="AlphaFoldDB" id="A0A423UKJ3"/>
<reference evidence="8 12" key="5">
    <citation type="submission" date="2019-11" db="EMBL/GenBank/DDBJ databases">
        <title>Whole genome shotgun sequencing (WGS) data from Adlercreutzia equolifaciens ResAG-91, Eggerthella lenta MRI-F36, MRI-F37, MRI-F40, ResAG-49, ResAG-88, ResAG-121, ResAG-145, and Gordonibacter sp. ResAG-5, ResAG-26, ResAG-43, ResAG-50, ResAG-59.</title>
        <authorList>
            <person name="Stoll D.A."/>
            <person name="Danylec N."/>
            <person name="Franz C.M.A.P."/>
            <person name="Huch M."/>
        </authorList>
    </citation>
    <scope>NUCLEOTIDE SEQUENCE [LARGE SCALE GENOMIC DNA]</scope>
    <source>
        <strain evidence="8 12">ResAG-59</strain>
    </source>
</reference>
<dbReference type="Proteomes" id="UP000468327">
    <property type="component" value="Unassembled WGS sequence"/>
</dbReference>
<dbReference type="EMBL" id="WPOC01000018">
    <property type="protein sequence ID" value="MVN15808.1"/>
    <property type="molecule type" value="Genomic_DNA"/>
</dbReference>
<comment type="subcellular location">
    <subcellularLocation>
        <location evidence="1">Cell envelope</location>
    </subcellularLocation>
</comment>
<dbReference type="EMBL" id="QIBW01000006">
    <property type="protein sequence ID" value="ROT90156.1"/>
    <property type="molecule type" value="Genomic_DNA"/>
</dbReference>
<evidence type="ECO:0000256" key="2">
    <source>
        <dbReference type="ARBA" id="ARBA00010333"/>
    </source>
</evidence>
<dbReference type="GO" id="GO:0030313">
    <property type="term" value="C:cell envelope"/>
    <property type="evidence" value="ECO:0007669"/>
    <property type="project" value="UniProtKB-SubCell"/>
</dbReference>
<evidence type="ECO:0000313" key="7">
    <source>
        <dbReference type="EMBL" id="MSA94863.1"/>
    </source>
</evidence>